<sequence>MSYLTEESREAIDDRNLRTMWDVHDQWSSPDTDLEPYLWEWEDIEASLRTIEEEAPLEDLPQGIRRSLALRTPGSDITSSTIAAFYQTVTPGEVAGAHRHNVGAFRFVVEGNDKMYTVVEGEEFPMEPGDLILTPNWTYHDHENQSDETAVWVDVLDWPFIGSALGAPIFDNHKEFEQPVDKEQGYYNSQFGTMRPANDNASRFRDTPPYRFSWEETYDVLTTAADNDQAYDPYNGVNMEYVNPETGQGPVMSTIALRQQMLRDGDSTKTHKHNTSEIYYVVKGAGKTEVGDETLEWSEKDSFVVPPGKWHSHETTADESVLFAMSDRPIFDAFNLYHEERKDE</sequence>
<evidence type="ECO:0000256" key="1">
    <source>
        <dbReference type="ARBA" id="ARBA00022964"/>
    </source>
</evidence>
<dbReference type="CDD" id="cd02216">
    <property type="entry name" value="cupin_GDO-like_N"/>
    <property type="match status" value="1"/>
</dbReference>
<dbReference type="Pfam" id="PF07883">
    <property type="entry name" value="Cupin_2"/>
    <property type="match status" value="2"/>
</dbReference>
<dbReference type="InterPro" id="IPR013096">
    <property type="entry name" value="Cupin_2"/>
</dbReference>
<organism evidence="4 5">
    <name type="scientific">Natrarchaeobius chitinivorans</name>
    <dbReference type="NCBI Taxonomy" id="1679083"/>
    <lineage>
        <taxon>Archaea</taxon>
        <taxon>Methanobacteriati</taxon>
        <taxon>Methanobacteriota</taxon>
        <taxon>Stenosarchaea group</taxon>
        <taxon>Halobacteria</taxon>
        <taxon>Halobacteriales</taxon>
        <taxon>Natrialbaceae</taxon>
        <taxon>Natrarchaeobius</taxon>
    </lineage>
</organism>
<dbReference type="PANTHER" id="PTHR41517">
    <property type="entry name" value="1,2-DIOXYGENASE PROTEIN-RELATED"/>
    <property type="match status" value="1"/>
</dbReference>
<dbReference type="EMBL" id="REGA01000007">
    <property type="protein sequence ID" value="RQG94832.1"/>
    <property type="molecule type" value="Genomic_DNA"/>
</dbReference>
<name>A0A3N6N8N9_NATCH</name>
<protein>
    <submittedName>
        <fullName evidence="4">Cupin domain-containing protein</fullName>
    </submittedName>
</protein>
<dbReference type="InterPro" id="IPR014710">
    <property type="entry name" value="RmlC-like_jellyroll"/>
</dbReference>
<evidence type="ECO:0000256" key="2">
    <source>
        <dbReference type="ARBA" id="ARBA00023002"/>
    </source>
</evidence>
<dbReference type="InterPro" id="IPR011051">
    <property type="entry name" value="RmlC_Cupin_sf"/>
</dbReference>
<dbReference type="AlphaFoldDB" id="A0A3N6N8N9"/>
<keyword evidence="5" id="KW-1185">Reference proteome</keyword>
<dbReference type="SUPFAM" id="SSF51182">
    <property type="entry name" value="RmlC-like cupins"/>
    <property type="match status" value="1"/>
</dbReference>
<comment type="caution">
    <text evidence="4">The sequence shown here is derived from an EMBL/GenBank/DDBJ whole genome shotgun (WGS) entry which is preliminary data.</text>
</comment>
<keyword evidence="1" id="KW-0223">Dioxygenase</keyword>
<dbReference type="RefSeq" id="WP_124195492.1">
    <property type="nucleotide sequence ID" value="NZ_REGA01000007.1"/>
</dbReference>
<keyword evidence="2" id="KW-0560">Oxidoreductase</keyword>
<evidence type="ECO:0000259" key="3">
    <source>
        <dbReference type="Pfam" id="PF07883"/>
    </source>
</evidence>
<dbReference type="InterPro" id="IPR047183">
    <property type="entry name" value="GDO-like"/>
</dbReference>
<accession>A0A3N6N8N9</accession>
<reference evidence="4 5" key="1">
    <citation type="submission" date="2018-10" db="EMBL/GenBank/DDBJ databases">
        <title>Natrarchaeobius chitinivorans gen. nov., sp. nov., and Natrarchaeobius haloalkaliphilus sp. nov., alkaliphilic, chitin-utilizing haloarchaea from hypersaline alkaline lakes.</title>
        <authorList>
            <person name="Sorokin D.Y."/>
            <person name="Elcheninov A.G."/>
            <person name="Kostrikina N.A."/>
            <person name="Bale N.J."/>
            <person name="Sinninghe Damste J.S."/>
            <person name="Khijniak T.V."/>
            <person name="Kublanov I.V."/>
            <person name="Toshchakov S.V."/>
        </authorList>
    </citation>
    <scope>NUCLEOTIDE SEQUENCE [LARGE SCALE GENOMIC DNA]</scope>
    <source>
        <strain evidence="4 5">AArcht4T</strain>
    </source>
</reference>
<evidence type="ECO:0000313" key="5">
    <source>
        <dbReference type="Proteomes" id="UP000282323"/>
    </source>
</evidence>
<dbReference type="OrthoDB" id="33544at2157"/>
<feature type="domain" description="Cupin type-2" evidence="3">
    <location>
        <begin position="86"/>
        <end position="155"/>
    </location>
</feature>
<dbReference type="GO" id="GO:0051213">
    <property type="term" value="F:dioxygenase activity"/>
    <property type="evidence" value="ECO:0007669"/>
    <property type="project" value="UniProtKB-KW"/>
</dbReference>
<dbReference type="CDD" id="cd06992">
    <property type="entry name" value="cupin_GDO-like_C"/>
    <property type="match status" value="1"/>
</dbReference>
<gene>
    <name evidence="4" type="ORF">EA473_10040</name>
</gene>
<proteinExistence type="predicted"/>
<dbReference type="Gene3D" id="2.60.120.10">
    <property type="entry name" value="Jelly Rolls"/>
    <property type="match status" value="1"/>
</dbReference>
<dbReference type="Proteomes" id="UP000282323">
    <property type="component" value="Unassembled WGS sequence"/>
</dbReference>
<feature type="domain" description="Cupin type-2" evidence="3">
    <location>
        <begin position="262"/>
        <end position="323"/>
    </location>
</feature>
<dbReference type="PANTHER" id="PTHR41517:SF1">
    <property type="entry name" value="CUPIN"/>
    <property type="match status" value="1"/>
</dbReference>
<evidence type="ECO:0000313" key="4">
    <source>
        <dbReference type="EMBL" id="RQG94832.1"/>
    </source>
</evidence>